<feature type="region of interest" description="Disordered" evidence="3">
    <location>
        <begin position="316"/>
        <end position="361"/>
    </location>
</feature>
<dbReference type="InterPro" id="IPR005516">
    <property type="entry name" value="Remorin_C"/>
</dbReference>
<dbReference type="PANTHER" id="PTHR31471:SF98">
    <property type="entry name" value="OS02G0116800 PROTEIN"/>
    <property type="match status" value="1"/>
</dbReference>
<proteinExistence type="inferred from homology"/>
<gene>
    <name evidence="5" type="ORF">IEQ34_000943</name>
</gene>
<feature type="coiled-coil region" evidence="2">
    <location>
        <begin position="474"/>
        <end position="505"/>
    </location>
</feature>
<dbReference type="PANTHER" id="PTHR31471">
    <property type="entry name" value="OS02G0116800 PROTEIN"/>
    <property type="match status" value="1"/>
</dbReference>
<evidence type="ECO:0000256" key="1">
    <source>
        <dbReference type="ARBA" id="ARBA00005711"/>
    </source>
</evidence>
<dbReference type="EMBL" id="JAGFBR010000002">
    <property type="protein sequence ID" value="KAH0469385.1"/>
    <property type="molecule type" value="Genomic_DNA"/>
</dbReference>
<dbReference type="Pfam" id="PF03763">
    <property type="entry name" value="Remorin_C"/>
    <property type="match status" value="1"/>
</dbReference>
<dbReference type="AlphaFoldDB" id="A0AAV7HQ43"/>
<accession>A0AAV7HQ43</accession>
<evidence type="ECO:0000313" key="6">
    <source>
        <dbReference type="Proteomes" id="UP000775213"/>
    </source>
</evidence>
<evidence type="ECO:0000256" key="2">
    <source>
        <dbReference type="SAM" id="Coils"/>
    </source>
</evidence>
<comment type="similarity">
    <text evidence="1">Belongs to the remorin family.</text>
</comment>
<keyword evidence="2" id="KW-0175">Coiled coil</keyword>
<sequence length="530" mass="59473">MYRQWPHCNKRELGIHFITSNSAAIVAIAPVSSGGPPSTSISDELRALLAYFGRNPSPNHRMDYERIEKPATSGGGFSPGKLRAMLLGVEKRRKDEEEELETRFSLRSDLGEAENRGTSLEENCKDVGIVSLNSRVSAPVEDFPDSESVLSGFEFQRAERVQHHRPVLMPPFSKPAPSKWDDAQKWIASPMSNRRGLAQLKKMGFMGHGVRQQASSAKVILEVSDEAETKRIDLNQERKEMDGKRGVGWLPEPYTEVDLDMKDAPPMLEDYAPDSTISLSQHDTSASTHNDTSYIMPPTIVKAISMRDMGTEMTPIASQEPSQTGTPVRATTPTRSPTYSRTSTPKRTASSSIPIDSVDSNGDKEITEKQLRLKTRKEIMVLGTQLGKMNIAAWASKEDEATNSSVSLKTDQPPKSMIDTRAVAWEEAEKAKYIARFKREEIKIQAWENHQKAKTEAEMRKVEVEVEKMRAWAHDKLMNKLAAARHKAEEKRAEAEAHRNQQAARTAQEAEFIRRTGRIPSSFSCWGWCY</sequence>
<keyword evidence="6" id="KW-1185">Reference proteome</keyword>
<comment type="caution">
    <text evidence="5">The sequence shown here is derived from an EMBL/GenBank/DDBJ whole genome shotgun (WGS) entry which is preliminary data.</text>
</comment>
<protein>
    <recommendedName>
        <fullName evidence="4">Remorin C-terminal domain-containing protein</fullName>
    </recommendedName>
</protein>
<evidence type="ECO:0000259" key="4">
    <source>
        <dbReference type="Pfam" id="PF03763"/>
    </source>
</evidence>
<feature type="domain" description="Remorin C-terminal" evidence="4">
    <location>
        <begin position="419"/>
        <end position="521"/>
    </location>
</feature>
<organism evidence="5 6">
    <name type="scientific">Dendrobium chrysotoxum</name>
    <name type="common">Orchid</name>
    <dbReference type="NCBI Taxonomy" id="161865"/>
    <lineage>
        <taxon>Eukaryota</taxon>
        <taxon>Viridiplantae</taxon>
        <taxon>Streptophyta</taxon>
        <taxon>Embryophyta</taxon>
        <taxon>Tracheophyta</taxon>
        <taxon>Spermatophyta</taxon>
        <taxon>Magnoliopsida</taxon>
        <taxon>Liliopsida</taxon>
        <taxon>Asparagales</taxon>
        <taxon>Orchidaceae</taxon>
        <taxon>Epidendroideae</taxon>
        <taxon>Malaxideae</taxon>
        <taxon>Dendrobiinae</taxon>
        <taxon>Dendrobium</taxon>
    </lineage>
</organism>
<feature type="compositionally biased region" description="Polar residues" evidence="3">
    <location>
        <begin position="349"/>
        <end position="360"/>
    </location>
</feature>
<dbReference type="Proteomes" id="UP000775213">
    <property type="component" value="Unassembled WGS sequence"/>
</dbReference>
<evidence type="ECO:0000313" key="5">
    <source>
        <dbReference type="EMBL" id="KAH0469385.1"/>
    </source>
</evidence>
<evidence type="ECO:0000256" key="3">
    <source>
        <dbReference type="SAM" id="MobiDB-lite"/>
    </source>
</evidence>
<name>A0AAV7HQ43_DENCH</name>
<feature type="compositionally biased region" description="Polar residues" evidence="3">
    <location>
        <begin position="316"/>
        <end position="326"/>
    </location>
</feature>
<feature type="compositionally biased region" description="Low complexity" evidence="3">
    <location>
        <begin position="331"/>
        <end position="348"/>
    </location>
</feature>
<reference evidence="5 6" key="1">
    <citation type="journal article" date="2021" name="Hortic Res">
        <title>Chromosome-scale assembly of the Dendrobium chrysotoxum genome enhances the understanding of orchid evolution.</title>
        <authorList>
            <person name="Zhang Y."/>
            <person name="Zhang G.Q."/>
            <person name="Zhang D."/>
            <person name="Liu X.D."/>
            <person name="Xu X.Y."/>
            <person name="Sun W.H."/>
            <person name="Yu X."/>
            <person name="Zhu X."/>
            <person name="Wang Z.W."/>
            <person name="Zhao X."/>
            <person name="Zhong W.Y."/>
            <person name="Chen H."/>
            <person name="Yin W.L."/>
            <person name="Huang T."/>
            <person name="Niu S.C."/>
            <person name="Liu Z.J."/>
        </authorList>
    </citation>
    <scope>NUCLEOTIDE SEQUENCE [LARGE SCALE GENOMIC DNA]</scope>
    <source>
        <strain evidence="5">Lindl</strain>
    </source>
</reference>